<dbReference type="PROSITE" id="PS51197">
    <property type="entry name" value="HTH_RRF2_2"/>
    <property type="match status" value="1"/>
</dbReference>
<dbReference type="EMBL" id="CABPRU010000005">
    <property type="protein sequence ID" value="VVE09528.1"/>
    <property type="molecule type" value="Genomic_DNA"/>
</dbReference>
<keyword evidence="2" id="KW-1185">Reference proteome</keyword>
<protein>
    <submittedName>
        <fullName evidence="1">Rrf2 family transcriptional regulator</fullName>
    </submittedName>
</protein>
<dbReference type="Proteomes" id="UP000334380">
    <property type="component" value="Unassembled WGS sequence"/>
</dbReference>
<gene>
    <name evidence="1" type="ORF">PTE31013_02573</name>
</gene>
<dbReference type="SUPFAM" id="SSF46785">
    <property type="entry name" value="Winged helix' DNA-binding domain"/>
    <property type="match status" value="1"/>
</dbReference>
<dbReference type="GO" id="GO:0003700">
    <property type="term" value="F:DNA-binding transcription factor activity"/>
    <property type="evidence" value="ECO:0007669"/>
    <property type="project" value="TreeGrafter"/>
</dbReference>
<dbReference type="GO" id="GO:0005829">
    <property type="term" value="C:cytosol"/>
    <property type="evidence" value="ECO:0007669"/>
    <property type="project" value="TreeGrafter"/>
</dbReference>
<dbReference type="RefSeq" id="WP_150613181.1">
    <property type="nucleotide sequence ID" value="NZ_CABPRU010000005.1"/>
</dbReference>
<evidence type="ECO:0000313" key="1">
    <source>
        <dbReference type="EMBL" id="VVE09528.1"/>
    </source>
</evidence>
<organism evidence="1 2">
    <name type="scientific">Pandoraea terrigena</name>
    <dbReference type="NCBI Taxonomy" id="2508292"/>
    <lineage>
        <taxon>Bacteria</taxon>
        <taxon>Pseudomonadati</taxon>
        <taxon>Pseudomonadota</taxon>
        <taxon>Betaproteobacteria</taxon>
        <taxon>Burkholderiales</taxon>
        <taxon>Burkholderiaceae</taxon>
        <taxon>Pandoraea</taxon>
    </lineage>
</organism>
<proteinExistence type="predicted"/>
<dbReference type="InterPro" id="IPR036388">
    <property type="entry name" value="WH-like_DNA-bd_sf"/>
</dbReference>
<reference evidence="1 2" key="1">
    <citation type="submission" date="2019-08" db="EMBL/GenBank/DDBJ databases">
        <authorList>
            <person name="Peeters C."/>
        </authorList>
    </citation>
    <scope>NUCLEOTIDE SEQUENCE [LARGE SCALE GENOMIC DNA]</scope>
    <source>
        <strain evidence="1 2">LMG 31013</strain>
    </source>
</reference>
<dbReference type="PANTHER" id="PTHR33221">
    <property type="entry name" value="WINGED HELIX-TURN-HELIX TRANSCRIPTIONAL REGULATOR, RRF2 FAMILY"/>
    <property type="match status" value="1"/>
</dbReference>
<dbReference type="Pfam" id="PF02082">
    <property type="entry name" value="Rrf2"/>
    <property type="match status" value="1"/>
</dbReference>
<sequence>MKTDSRMSRVLHALIHMKHADGPLTSEALGEMLCTNAVVVRRLFSGLRDIGYVTSEKGHGGGWVLAESLENITLLDVYRAVGEPSLFSHLVSADHPECLVEQAVNAHLAATLLEAESVLLKEFEKVTIAMLAGEVGTSALRSKSARVANRSRSSAN</sequence>
<dbReference type="InterPro" id="IPR000944">
    <property type="entry name" value="Tscrpt_reg_Rrf2"/>
</dbReference>
<accession>A0A5E4VBA9</accession>
<dbReference type="Gene3D" id="1.10.10.10">
    <property type="entry name" value="Winged helix-like DNA-binding domain superfamily/Winged helix DNA-binding domain"/>
    <property type="match status" value="1"/>
</dbReference>
<evidence type="ECO:0000313" key="2">
    <source>
        <dbReference type="Proteomes" id="UP000334380"/>
    </source>
</evidence>
<dbReference type="AlphaFoldDB" id="A0A5E4VBA9"/>
<dbReference type="PANTHER" id="PTHR33221:SF15">
    <property type="entry name" value="HTH-TYPE TRANSCRIPTIONAL REGULATOR YWGB-RELATED"/>
    <property type="match status" value="1"/>
</dbReference>
<dbReference type="InterPro" id="IPR036390">
    <property type="entry name" value="WH_DNA-bd_sf"/>
</dbReference>
<name>A0A5E4VBA9_9BURK</name>
<dbReference type="OrthoDB" id="9800506at2"/>